<feature type="region of interest" description="Disordered" evidence="1">
    <location>
        <begin position="216"/>
        <end position="240"/>
    </location>
</feature>
<dbReference type="EMBL" id="BRYB01000056">
    <property type="protein sequence ID" value="GMI21658.1"/>
    <property type="molecule type" value="Genomic_DNA"/>
</dbReference>
<evidence type="ECO:0000256" key="1">
    <source>
        <dbReference type="SAM" id="MobiDB-lite"/>
    </source>
</evidence>
<feature type="non-terminal residue" evidence="3">
    <location>
        <position position="364"/>
    </location>
</feature>
<evidence type="ECO:0000313" key="3">
    <source>
        <dbReference type="EMBL" id="GMI21658.1"/>
    </source>
</evidence>
<evidence type="ECO:0000256" key="2">
    <source>
        <dbReference type="SAM" id="SignalP"/>
    </source>
</evidence>
<accession>A0ABQ6M8J1</accession>
<proteinExistence type="predicted"/>
<feature type="region of interest" description="Disordered" evidence="1">
    <location>
        <begin position="137"/>
        <end position="162"/>
    </location>
</feature>
<sequence length="364" mass="37897">MRSLLPILLPILLGLLLQLSPSLPLSTPPPPPPPPAYASLPIGTPVTVSVNPSLPPLKLWKKRRRSSSPLLHPCTLLALPAGGTLGRNCEWLLNKFGVATPNGVSLSLTKMERHFRTVFEFDPTELCDAITDAVRASEPPASEPPAFKSASPANPGGADASPPPPALYAALSLCSLPPHLSLSPLSLSTTSPPPLCKSLSSYSSSCLTAISLSPRPTPTGSCKRVTPSPAAPHITTPPLSVALRLPPSASPPSRATAYVAGYEPAGDAGNPLLTLSLSPVHTHRPAPAAPRERRGERSPLAGLERGRLLGGRVVRMSERGGYALVDCGVTRRVGGSRGGGTEAVLGMLRFEDMVEGMGEEGEEG</sequence>
<organism evidence="3 4">
    <name type="scientific">Tetraparma gracilis</name>
    <dbReference type="NCBI Taxonomy" id="2962635"/>
    <lineage>
        <taxon>Eukaryota</taxon>
        <taxon>Sar</taxon>
        <taxon>Stramenopiles</taxon>
        <taxon>Ochrophyta</taxon>
        <taxon>Bolidophyceae</taxon>
        <taxon>Parmales</taxon>
        <taxon>Triparmaceae</taxon>
        <taxon>Tetraparma</taxon>
    </lineage>
</organism>
<comment type="caution">
    <text evidence="3">The sequence shown here is derived from an EMBL/GenBank/DDBJ whole genome shotgun (WGS) entry which is preliminary data.</text>
</comment>
<feature type="signal peptide" evidence="2">
    <location>
        <begin position="1"/>
        <end position="24"/>
    </location>
</feature>
<feature type="chain" id="PRO_5047244178" evidence="2">
    <location>
        <begin position="25"/>
        <end position="364"/>
    </location>
</feature>
<name>A0ABQ6M8J1_9STRA</name>
<protein>
    <submittedName>
        <fullName evidence="3">Uncharacterized protein</fullName>
    </submittedName>
</protein>
<keyword evidence="2" id="KW-0732">Signal</keyword>
<reference evidence="3 4" key="1">
    <citation type="journal article" date="2023" name="Commun. Biol.">
        <title>Genome analysis of Parmales, the sister group of diatoms, reveals the evolutionary specialization of diatoms from phago-mixotrophs to photoautotrophs.</title>
        <authorList>
            <person name="Ban H."/>
            <person name="Sato S."/>
            <person name="Yoshikawa S."/>
            <person name="Yamada K."/>
            <person name="Nakamura Y."/>
            <person name="Ichinomiya M."/>
            <person name="Sato N."/>
            <person name="Blanc-Mathieu R."/>
            <person name="Endo H."/>
            <person name="Kuwata A."/>
            <person name="Ogata H."/>
        </authorList>
    </citation>
    <scope>NUCLEOTIDE SEQUENCE [LARGE SCALE GENOMIC DNA]</scope>
</reference>
<feature type="compositionally biased region" description="Low complexity" evidence="1">
    <location>
        <begin position="137"/>
        <end position="160"/>
    </location>
</feature>
<dbReference type="Proteomes" id="UP001165060">
    <property type="component" value="Unassembled WGS sequence"/>
</dbReference>
<gene>
    <name evidence="3" type="ORF">TeGR_g12299</name>
</gene>
<keyword evidence="4" id="KW-1185">Reference proteome</keyword>
<evidence type="ECO:0000313" key="4">
    <source>
        <dbReference type="Proteomes" id="UP001165060"/>
    </source>
</evidence>